<sequence>ARKHTQRNCKANLKKPKKTEEDAIVTRILELDEQGIGPTRTMVEEMANNLLAARGKGPVGKNWVDRFRTRTKESIKAKYSIIDKDVYNFNKSSFLIGKILLKLVVTGLEKPRKQKKI</sequence>
<organism evidence="3 4">
    <name type="scientific">Didymella exigua CBS 183.55</name>
    <dbReference type="NCBI Taxonomy" id="1150837"/>
    <lineage>
        <taxon>Eukaryota</taxon>
        <taxon>Fungi</taxon>
        <taxon>Dikarya</taxon>
        <taxon>Ascomycota</taxon>
        <taxon>Pezizomycotina</taxon>
        <taxon>Dothideomycetes</taxon>
        <taxon>Pleosporomycetidae</taxon>
        <taxon>Pleosporales</taxon>
        <taxon>Pleosporineae</taxon>
        <taxon>Didymellaceae</taxon>
        <taxon>Didymella</taxon>
    </lineage>
</organism>
<feature type="non-terminal residue" evidence="3">
    <location>
        <position position="1"/>
    </location>
</feature>
<reference evidence="3" key="1">
    <citation type="journal article" date="2020" name="Stud. Mycol.">
        <title>101 Dothideomycetes genomes: a test case for predicting lifestyles and emergence of pathogens.</title>
        <authorList>
            <person name="Haridas S."/>
            <person name="Albert R."/>
            <person name="Binder M."/>
            <person name="Bloem J."/>
            <person name="Labutti K."/>
            <person name="Salamov A."/>
            <person name="Andreopoulos B."/>
            <person name="Baker S."/>
            <person name="Barry K."/>
            <person name="Bills G."/>
            <person name="Bluhm B."/>
            <person name="Cannon C."/>
            <person name="Castanera R."/>
            <person name="Culley D."/>
            <person name="Daum C."/>
            <person name="Ezra D."/>
            <person name="Gonzalez J."/>
            <person name="Henrissat B."/>
            <person name="Kuo A."/>
            <person name="Liang C."/>
            <person name="Lipzen A."/>
            <person name="Lutzoni F."/>
            <person name="Magnuson J."/>
            <person name="Mondo S."/>
            <person name="Nolan M."/>
            <person name="Ohm R."/>
            <person name="Pangilinan J."/>
            <person name="Park H.-J."/>
            <person name="Ramirez L."/>
            <person name="Alfaro M."/>
            <person name="Sun H."/>
            <person name="Tritt A."/>
            <person name="Yoshinaga Y."/>
            <person name="Zwiers L.-H."/>
            <person name="Turgeon B."/>
            <person name="Goodwin S."/>
            <person name="Spatafora J."/>
            <person name="Crous P."/>
            <person name="Grigoriev I."/>
        </authorList>
    </citation>
    <scope>NUCLEOTIDE SEQUENCE</scope>
    <source>
        <strain evidence="3">CBS 183.55</strain>
    </source>
</reference>
<dbReference type="GeneID" id="54353109"/>
<dbReference type="GO" id="GO:0003677">
    <property type="term" value="F:DNA binding"/>
    <property type="evidence" value="ECO:0007669"/>
    <property type="project" value="UniProtKB-KW"/>
</dbReference>
<evidence type="ECO:0000313" key="3">
    <source>
        <dbReference type="EMBL" id="KAF1931467.1"/>
    </source>
</evidence>
<keyword evidence="4" id="KW-1185">Reference proteome</keyword>
<evidence type="ECO:0000259" key="2">
    <source>
        <dbReference type="PROSITE" id="PS51253"/>
    </source>
</evidence>
<dbReference type="SMART" id="SM00674">
    <property type="entry name" value="CENPB"/>
    <property type="match status" value="1"/>
</dbReference>
<dbReference type="PROSITE" id="PS51253">
    <property type="entry name" value="HTH_CENPB"/>
    <property type="match status" value="1"/>
</dbReference>
<dbReference type="Pfam" id="PF03221">
    <property type="entry name" value="HTH_Tnp_Tc5"/>
    <property type="match status" value="1"/>
</dbReference>
<dbReference type="Proteomes" id="UP000800082">
    <property type="component" value="Unassembled WGS sequence"/>
</dbReference>
<dbReference type="AlphaFoldDB" id="A0A6A5S1R6"/>
<accession>A0A6A5S1R6</accession>
<evidence type="ECO:0000313" key="4">
    <source>
        <dbReference type="Proteomes" id="UP000800082"/>
    </source>
</evidence>
<protein>
    <recommendedName>
        <fullName evidence="2">HTH CENPB-type domain-containing protein</fullName>
    </recommendedName>
</protein>
<gene>
    <name evidence="3" type="ORF">M421DRAFT_56807</name>
</gene>
<dbReference type="EMBL" id="ML978961">
    <property type="protein sequence ID" value="KAF1931467.1"/>
    <property type="molecule type" value="Genomic_DNA"/>
</dbReference>
<proteinExistence type="predicted"/>
<dbReference type="RefSeq" id="XP_033451715.1">
    <property type="nucleotide sequence ID" value="XM_033595442.1"/>
</dbReference>
<name>A0A6A5S1R6_9PLEO</name>
<feature type="domain" description="HTH CENPB-type" evidence="2">
    <location>
        <begin position="8"/>
        <end position="77"/>
    </location>
</feature>
<dbReference type="InterPro" id="IPR006600">
    <property type="entry name" value="HTH_CenpB_DNA-bd_dom"/>
</dbReference>
<dbReference type="OrthoDB" id="3762113at2759"/>
<keyword evidence="1" id="KW-0238">DNA-binding</keyword>
<evidence type="ECO:0000256" key="1">
    <source>
        <dbReference type="ARBA" id="ARBA00023125"/>
    </source>
</evidence>